<evidence type="ECO:0000313" key="1">
    <source>
        <dbReference type="EMBL" id="ADD46062.1"/>
    </source>
</evidence>
<evidence type="ECO:0000313" key="2">
    <source>
        <dbReference type="Proteomes" id="UP000000844"/>
    </source>
</evidence>
<proteinExistence type="predicted"/>
<sequence>MPHIELELSPRNTDSTPTAFAEWVAPIRSSADACLLLAADGTISATSPACRALLGLPEGIDHHGRTILDGTVSLVNFTASGGALPQWEAERIPPIQALHTGSLARGLLRVSAGGIARTLDAISTPLHGDAEVAGSLTFFRRC</sequence>
<accession>D3Q5K2</accession>
<dbReference type="KEGG" id="sna:Snas_6446"/>
<dbReference type="eggNOG" id="ENOG5033CCQ">
    <property type="taxonomic scope" value="Bacteria"/>
</dbReference>
<organism evidence="1 2">
    <name type="scientific">Stackebrandtia nassauensis (strain DSM 44728 / CIP 108903 / NRRL B-16338 / NBRC 102104 / LLR-40K-21)</name>
    <dbReference type="NCBI Taxonomy" id="446470"/>
    <lineage>
        <taxon>Bacteria</taxon>
        <taxon>Bacillati</taxon>
        <taxon>Actinomycetota</taxon>
        <taxon>Actinomycetes</taxon>
        <taxon>Glycomycetales</taxon>
        <taxon>Glycomycetaceae</taxon>
        <taxon>Stackebrandtia</taxon>
    </lineage>
</organism>
<dbReference type="Proteomes" id="UP000000844">
    <property type="component" value="Chromosome"/>
</dbReference>
<reference evidence="1 2" key="1">
    <citation type="journal article" date="2009" name="Stand. Genomic Sci.">
        <title>Complete genome sequence of Stackebrandtia nassauensis type strain (LLR-40K-21).</title>
        <authorList>
            <person name="Munk C."/>
            <person name="Lapidus A."/>
            <person name="Copeland A."/>
            <person name="Jando M."/>
            <person name="Mayilraj S."/>
            <person name="Glavina Del Rio T."/>
            <person name="Nolan M."/>
            <person name="Chen F."/>
            <person name="Lucas S."/>
            <person name="Tice H."/>
            <person name="Cheng J.F."/>
            <person name="Han C."/>
            <person name="Detter J.C."/>
            <person name="Bruce D."/>
            <person name="Goodwin L."/>
            <person name="Chain P."/>
            <person name="Pitluck S."/>
            <person name="Goker M."/>
            <person name="Ovchinikova G."/>
            <person name="Pati A."/>
            <person name="Ivanova N."/>
            <person name="Mavromatis K."/>
            <person name="Chen A."/>
            <person name="Palaniappan K."/>
            <person name="Land M."/>
            <person name="Hauser L."/>
            <person name="Chang Y.J."/>
            <person name="Jeffries C.D."/>
            <person name="Bristow J."/>
            <person name="Eisen J.A."/>
            <person name="Markowitz V."/>
            <person name="Hugenholtz P."/>
            <person name="Kyrpides N.C."/>
            <person name="Klenk H.P."/>
        </authorList>
    </citation>
    <scope>NUCLEOTIDE SEQUENCE [LARGE SCALE GENOMIC DNA]</scope>
    <source>
        <strain evidence="2">DSM 44728 / CIP 108903 / NRRL B-16338 / NBRC 102104 / LLR-40K-21</strain>
    </source>
</reference>
<name>D3Q5K2_STANL</name>
<dbReference type="AlphaFoldDB" id="D3Q5K2"/>
<dbReference type="EMBL" id="CP001778">
    <property type="protein sequence ID" value="ADD46062.1"/>
    <property type="molecule type" value="Genomic_DNA"/>
</dbReference>
<protein>
    <recommendedName>
        <fullName evidence="3">PAS domain-containing protein</fullName>
    </recommendedName>
</protein>
<evidence type="ECO:0008006" key="3">
    <source>
        <dbReference type="Google" id="ProtNLM"/>
    </source>
</evidence>
<dbReference type="RefSeq" id="WP_013021633.1">
    <property type="nucleotide sequence ID" value="NC_013947.1"/>
</dbReference>
<dbReference type="OrthoDB" id="3383660at2"/>
<keyword evidence="2" id="KW-1185">Reference proteome</keyword>
<gene>
    <name evidence="1" type="ordered locus">Snas_6446</name>
</gene>
<dbReference type="HOGENOM" id="CLU_1738421_0_0_11"/>